<protein>
    <submittedName>
        <fullName evidence="1">Uncharacterized protein</fullName>
    </submittedName>
</protein>
<keyword evidence="2" id="KW-1185">Reference proteome</keyword>
<name>A0A8K0WK22_9HYPO</name>
<dbReference type="EMBL" id="JAGPNK010000032">
    <property type="protein sequence ID" value="KAH7303561.1"/>
    <property type="molecule type" value="Genomic_DNA"/>
</dbReference>
<evidence type="ECO:0000313" key="2">
    <source>
        <dbReference type="Proteomes" id="UP000813444"/>
    </source>
</evidence>
<organism evidence="1 2">
    <name type="scientific">Stachybotrys elegans</name>
    <dbReference type="NCBI Taxonomy" id="80388"/>
    <lineage>
        <taxon>Eukaryota</taxon>
        <taxon>Fungi</taxon>
        <taxon>Dikarya</taxon>
        <taxon>Ascomycota</taxon>
        <taxon>Pezizomycotina</taxon>
        <taxon>Sordariomycetes</taxon>
        <taxon>Hypocreomycetidae</taxon>
        <taxon>Hypocreales</taxon>
        <taxon>Stachybotryaceae</taxon>
        <taxon>Stachybotrys</taxon>
    </lineage>
</organism>
<evidence type="ECO:0000313" key="1">
    <source>
        <dbReference type="EMBL" id="KAH7303561.1"/>
    </source>
</evidence>
<gene>
    <name evidence="1" type="ORF">B0I35DRAFT_415111</name>
</gene>
<comment type="caution">
    <text evidence="1">The sequence shown here is derived from an EMBL/GenBank/DDBJ whole genome shotgun (WGS) entry which is preliminary data.</text>
</comment>
<reference evidence="1" key="1">
    <citation type="journal article" date="2021" name="Nat. Commun.">
        <title>Genetic determinants of endophytism in the Arabidopsis root mycobiome.</title>
        <authorList>
            <person name="Mesny F."/>
            <person name="Miyauchi S."/>
            <person name="Thiergart T."/>
            <person name="Pickel B."/>
            <person name="Atanasova L."/>
            <person name="Karlsson M."/>
            <person name="Huettel B."/>
            <person name="Barry K.W."/>
            <person name="Haridas S."/>
            <person name="Chen C."/>
            <person name="Bauer D."/>
            <person name="Andreopoulos W."/>
            <person name="Pangilinan J."/>
            <person name="LaButti K."/>
            <person name="Riley R."/>
            <person name="Lipzen A."/>
            <person name="Clum A."/>
            <person name="Drula E."/>
            <person name="Henrissat B."/>
            <person name="Kohler A."/>
            <person name="Grigoriev I.V."/>
            <person name="Martin F.M."/>
            <person name="Hacquard S."/>
        </authorList>
    </citation>
    <scope>NUCLEOTIDE SEQUENCE</scope>
    <source>
        <strain evidence="1">MPI-CAGE-CH-0235</strain>
    </source>
</reference>
<proteinExistence type="predicted"/>
<sequence>MYAPKSLLAVAFTRYAAADFHIYHANTISTVPDAPGGYEAYLNNLDFMNCDQVLNTHGVSWVGDASGGGARCEGCLFDAESIDAWDITEFEFKNDDVITWDEPGWITLRKEQDNPERYWFEYVNEARDESGVITNSYCVRDGSTELGCNGGTLSNYNVKKIFACYTSFEAVSSP</sequence>
<dbReference type="Proteomes" id="UP000813444">
    <property type="component" value="Unassembled WGS sequence"/>
</dbReference>
<dbReference type="OrthoDB" id="10549394at2759"/>
<dbReference type="AlphaFoldDB" id="A0A8K0WK22"/>
<accession>A0A8K0WK22</accession>